<dbReference type="AlphaFoldDB" id="A0AA88GU61"/>
<dbReference type="Pfam" id="PF00067">
    <property type="entry name" value="p450"/>
    <property type="match status" value="1"/>
</dbReference>
<keyword evidence="2 7" id="KW-0349">Heme</keyword>
<evidence type="ECO:0000256" key="3">
    <source>
        <dbReference type="ARBA" id="ARBA00022723"/>
    </source>
</evidence>
<comment type="caution">
    <text evidence="9">The sequence shown here is derived from an EMBL/GenBank/DDBJ whole genome shotgun (WGS) entry which is preliminary data.</text>
</comment>
<evidence type="ECO:0000313" key="9">
    <source>
        <dbReference type="EMBL" id="KAG2388940.1"/>
    </source>
</evidence>
<dbReference type="GO" id="GO:0004497">
    <property type="term" value="F:monooxygenase activity"/>
    <property type="evidence" value="ECO:0007669"/>
    <property type="project" value="UniProtKB-KW"/>
</dbReference>
<dbReference type="GeneID" id="68106793"/>
<name>A0AA88GU61_NAELO</name>
<dbReference type="InterPro" id="IPR050196">
    <property type="entry name" value="Cytochrome_P450_Monoox"/>
</dbReference>
<dbReference type="PRINTS" id="PR00463">
    <property type="entry name" value="EP450I"/>
</dbReference>
<dbReference type="GO" id="GO:0016705">
    <property type="term" value="F:oxidoreductase activity, acting on paired donors, with incorporation or reduction of molecular oxygen"/>
    <property type="evidence" value="ECO:0007669"/>
    <property type="project" value="InterPro"/>
</dbReference>
<dbReference type="RefSeq" id="XP_044552932.1">
    <property type="nucleotide sequence ID" value="XM_044690317.1"/>
</dbReference>
<dbReference type="PRINTS" id="PR00385">
    <property type="entry name" value="P450"/>
</dbReference>
<evidence type="ECO:0000313" key="10">
    <source>
        <dbReference type="Proteomes" id="UP000816034"/>
    </source>
</evidence>
<dbReference type="PANTHER" id="PTHR24291">
    <property type="entry name" value="CYTOCHROME P450 FAMILY 4"/>
    <property type="match status" value="1"/>
</dbReference>
<sequence>MSLQLQSISTSGVFEWLPVVVVVVFELGKFSLLLSKFPSLLHSFTLEIGISFGVFDELDRSGREFHDAVDKIFGSGLNLIILRRFFSRTLLEKPLMKYCGMDHAVSVVNRVLDQCIEQRKKELETNFDSFSKRDILSLMVKANMEENSLSNLELKSNALIFTLAGEETTSTTLLWVTYELAKNPDIQEKARKEIETLLPNQQFPTSDDYEKLHHVNAIILESLRRHPPVFSVLKTPTKDVMIGDKLIPKGSLIDACIYGIHMDEQLWPNPYKFDPERFMDLEFRNKAQHDFSFMPFSMSLRKCIGFKFAQMEACMVLSRLLQFYRFELLNDESNEKDRVTLSSGITVRPQNLRVKIYPIWK</sequence>
<evidence type="ECO:0000256" key="6">
    <source>
        <dbReference type="ARBA" id="ARBA00023033"/>
    </source>
</evidence>
<feature type="binding site" description="axial binding residue" evidence="7">
    <location>
        <position position="303"/>
    </location>
    <ligand>
        <name>heme</name>
        <dbReference type="ChEBI" id="CHEBI:30413"/>
    </ligand>
    <ligandPart>
        <name>Fe</name>
        <dbReference type="ChEBI" id="CHEBI:18248"/>
    </ligandPart>
</feature>
<gene>
    <name evidence="9" type="ORF">C9374_014340</name>
</gene>
<comment type="cofactor">
    <cofactor evidence="7">
        <name>heme</name>
        <dbReference type="ChEBI" id="CHEBI:30413"/>
    </cofactor>
</comment>
<evidence type="ECO:0000256" key="7">
    <source>
        <dbReference type="PIRSR" id="PIRSR602401-1"/>
    </source>
</evidence>
<keyword evidence="3 7" id="KW-0479">Metal-binding</keyword>
<dbReference type="PANTHER" id="PTHR24291:SF50">
    <property type="entry name" value="BIFUNCTIONAL ALBAFLAVENONE MONOOXYGENASE_TERPENE SYNTHASE"/>
    <property type="match status" value="1"/>
</dbReference>
<dbReference type="Gene3D" id="1.10.630.10">
    <property type="entry name" value="Cytochrome P450"/>
    <property type="match status" value="1"/>
</dbReference>
<keyword evidence="8" id="KW-0472">Membrane</keyword>
<reference evidence="9 10" key="1">
    <citation type="journal article" date="2018" name="BMC Genomics">
        <title>The genome of Naegleria lovaniensis, the basis for a comparative approach to unravel pathogenicity factors of the human pathogenic amoeba N. fowleri.</title>
        <authorList>
            <person name="Liechti N."/>
            <person name="Schurch N."/>
            <person name="Bruggmann R."/>
            <person name="Wittwer M."/>
        </authorList>
    </citation>
    <scope>NUCLEOTIDE SEQUENCE [LARGE SCALE GENOMIC DNA]</scope>
    <source>
        <strain evidence="9 10">ATCC 30569</strain>
    </source>
</reference>
<evidence type="ECO:0000256" key="1">
    <source>
        <dbReference type="ARBA" id="ARBA00010617"/>
    </source>
</evidence>
<proteinExistence type="inferred from homology"/>
<keyword evidence="5 7" id="KW-0408">Iron</keyword>
<protein>
    <recommendedName>
        <fullName evidence="11">Cytochrome P450</fullName>
    </recommendedName>
</protein>
<evidence type="ECO:0000256" key="2">
    <source>
        <dbReference type="ARBA" id="ARBA00022617"/>
    </source>
</evidence>
<keyword evidence="8" id="KW-1133">Transmembrane helix</keyword>
<keyword evidence="4" id="KW-0560">Oxidoreductase</keyword>
<keyword evidence="10" id="KW-1185">Reference proteome</keyword>
<keyword evidence="6" id="KW-0503">Monooxygenase</keyword>
<comment type="similarity">
    <text evidence="1">Belongs to the cytochrome P450 family.</text>
</comment>
<feature type="transmembrane region" description="Helical" evidence="8">
    <location>
        <begin position="16"/>
        <end position="34"/>
    </location>
</feature>
<evidence type="ECO:0000256" key="5">
    <source>
        <dbReference type="ARBA" id="ARBA00023004"/>
    </source>
</evidence>
<dbReference type="GO" id="GO:0005506">
    <property type="term" value="F:iron ion binding"/>
    <property type="evidence" value="ECO:0007669"/>
    <property type="project" value="InterPro"/>
</dbReference>
<dbReference type="EMBL" id="PYSW02000008">
    <property type="protein sequence ID" value="KAG2388940.1"/>
    <property type="molecule type" value="Genomic_DNA"/>
</dbReference>
<keyword evidence="8" id="KW-0812">Transmembrane</keyword>
<dbReference type="InterPro" id="IPR002401">
    <property type="entry name" value="Cyt_P450_E_grp-I"/>
</dbReference>
<dbReference type="SUPFAM" id="SSF48264">
    <property type="entry name" value="Cytochrome P450"/>
    <property type="match status" value="1"/>
</dbReference>
<evidence type="ECO:0008006" key="11">
    <source>
        <dbReference type="Google" id="ProtNLM"/>
    </source>
</evidence>
<dbReference type="InterPro" id="IPR036396">
    <property type="entry name" value="Cyt_P450_sf"/>
</dbReference>
<evidence type="ECO:0000256" key="4">
    <source>
        <dbReference type="ARBA" id="ARBA00023002"/>
    </source>
</evidence>
<evidence type="ECO:0000256" key="8">
    <source>
        <dbReference type="SAM" id="Phobius"/>
    </source>
</evidence>
<organism evidence="9 10">
    <name type="scientific">Naegleria lovaniensis</name>
    <name type="common">Amoeba</name>
    <dbReference type="NCBI Taxonomy" id="51637"/>
    <lineage>
        <taxon>Eukaryota</taxon>
        <taxon>Discoba</taxon>
        <taxon>Heterolobosea</taxon>
        <taxon>Tetramitia</taxon>
        <taxon>Eutetramitia</taxon>
        <taxon>Vahlkampfiidae</taxon>
        <taxon>Naegleria</taxon>
    </lineage>
</organism>
<dbReference type="InterPro" id="IPR001128">
    <property type="entry name" value="Cyt_P450"/>
</dbReference>
<accession>A0AA88GU61</accession>
<dbReference type="GO" id="GO:0020037">
    <property type="term" value="F:heme binding"/>
    <property type="evidence" value="ECO:0007669"/>
    <property type="project" value="InterPro"/>
</dbReference>
<dbReference type="Proteomes" id="UP000816034">
    <property type="component" value="Unassembled WGS sequence"/>
</dbReference>